<comment type="similarity">
    <text evidence="2">Belongs to the EamA transporter family.</text>
</comment>
<feature type="transmembrane region" description="Helical" evidence="6">
    <location>
        <begin position="197"/>
        <end position="214"/>
    </location>
</feature>
<sequence length="317" mass="34984">MVRFRLWVFTLNHYKGVAMVLFATVFWGVSGTAAQVLFQQDHVSPYWLVTVRMSVSGLLLLLLALSRFGIASVFSVWRNKQDVIRLILLSFFGLLGVQYTYFASIQYGNAATSTLLQYVGPIFITIYLALRNRRLPRARELAAIVFALFGIFLLVTNGNTRHFEVAPPAVVWGLLSALTVAFYTLYPQILLKRYDPAILIGWGMLLGGLGLGLGENPFRSPVHTTPQLFMLVSFVVLFGTLIAFYMYIASLNHISASVASLLACGEPLSAAVIAVTILHVRMGLPSLLGASCILITVTLLARKDRAKEPPPEFLTPL</sequence>
<evidence type="ECO:0000256" key="4">
    <source>
        <dbReference type="ARBA" id="ARBA00022989"/>
    </source>
</evidence>
<feature type="transmembrane region" description="Helical" evidence="6">
    <location>
        <begin position="284"/>
        <end position="301"/>
    </location>
</feature>
<dbReference type="Proteomes" id="UP000053557">
    <property type="component" value="Unassembled WGS sequence"/>
</dbReference>
<feature type="domain" description="EamA" evidence="7">
    <location>
        <begin position="15"/>
        <end position="155"/>
    </location>
</feature>
<dbReference type="PANTHER" id="PTHR32322:SF2">
    <property type="entry name" value="EAMA DOMAIN-CONTAINING PROTEIN"/>
    <property type="match status" value="1"/>
</dbReference>
<dbReference type="AlphaFoldDB" id="A0A117SX04"/>
<feature type="transmembrane region" description="Helical" evidence="6">
    <location>
        <begin position="226"/>
        <end position="247"/>
    </location>
</feature>
<feature type="transmembrane region" description="Helical" evidence="6">
    <location>
        <begin position="107"/>
        <end position="129"/>
    </location>
</feature>
<proteinExistence type="inferred from homology"/>
<feature type="transmembrane region" description="Helical" evidence="6">
    <location>
        <begin position="165"/>
        <end position="185"/>
    </location>
</feature>
<evidence type="ECO:0000256" key="3">
    <source>
        <dbReference type="ARBA" id="ARBA00022692"/>
    </source>
</evidence>
<keyword evidence="9" id="KW-1185">Reference proteome</keyword>
<evidence type="ECO:0000256" key="6">
    <source>
        <dbReference type="SAM" id="Phobius"/>
    </source>
</evidence>
<dbReference type="InterPro" id="IPR000620">
    <property type="entry name" value="EamA_dom"/>
</dbReference>
<dbReference type="EMBL" id="LPVJ01000071">
    <property type="protein sequence ID" value="KUO94654.1"/>
    <property type="molecule type" value="Genomic_DNA"/>
</dbReference>
<dbReference type="GO" id="GO:0016020">
    <property type="term" value="C:membrane"/>
    <property type="evidence" value="ECO:0007669"/>
    <property type="project" value="UniProtKB-SubCell"/>
</dbReference>
<dbReference type="SUPFAM" id="SSF103481">
    <property type="entry name" value="Multidrug resistance efflux transporter EmrE"/>
    <property type="match status" value="2"/>
</dbReference>
<comment type="caution">
    <text evidence="8">The sequence shown here is derived from an EMBL/GenBank/DDBJ whole genome shotgun (WGS) entry which is preliminary data.</text>
</comment>
<feature type="transmembrane region" description="Helical" evidence="6">
    <location>
        <begin position="83"/>
        <end position="101"/>
    </location>
</feature>
<name>A0A117SX04_9BACL</name>
<evidence type="ECO:0000256" key="2">
    <source>
        <dbReference type="ARBA" id="ARBA00007362"/>
    </source>
</evidence>
<gene>
    <name evidence="8" type="ORF">ATW55_01955</name>
</gene>
<evidence type="ECO:0000313" key="9">
    <source>
        <dbReference type="Proteomes" id="UP000053557"/>
    </source>
</evidence>
<dbReference type="InterPro" id="IPR037185">
    <property type="entry name" value="EmrE-like"/>
</dbReference>
<feature type="transmembrane region" description="Helical" evidence="6">
    <location>
        <begin position="58"/>
        <end position="76"/>
    </location>
</feature>
<dbReference type="InterPro" id="IPR050638">
    <property type="entry name" value="AA-Vitamin_Transporters"/>
</dbReference>
<dbReference type="Pfam" id="PF00892">
    <property type="entry name" value="EamA"/>
    <property type="match status" value="2"/>
</dbReference>
<comment type="subcellular location">
    <subcellularLocation>
        <location evidence="1">Endomembrane system</location>
        <topology evidence="1">Multi-pass membrane protein</topology>
    </subcellularLocation>
</comment>
<evidence type="ECO:0000259" key="7">
    <source>
        <dbReference type="Pfam" id="PF00892"/>
    </source>
</evidence>
<accession>A0A117SX04</accession>
<feature type="transmembrane region" description="Helical" evidence="6">
    <location>
        <begin position="259"/>
        <end position="278"/>
    </location>
</feature>
<reference evidence="8 9" key="1">
    <citation type="submission" date="2015-12" db="EMBL/GenBank/DDBJ databases">
        <title>Draft genome sequence of Acidibacillus ferrooxidans ITV001, isolated from a chalcopyrite acid mine drainage site in Brazil.</title>
        <authorList>
            <person name="Dall'Agnol H."/>
            <person name="Nancucheo I."/>
            <person name="Johnson B."/>
            <person name="Oliveira R."/>
            <person name="Leite L."/>
            <person name="Pylro V."/>
            <person name="Nunes G.L."/>
            <person name="Tzotzos G."/>
            <person name="Fernandes G.R."/>
            <person name="Dutra J."/>
            <person name="Orellana S.C."/>
            <person name="Oliveira G."/>
        </authorList>
    </citation>
    <scope>NUCLEOTIDE SEQUENCE [LARGE SCALE GENOMIC DNA]</scope>
    <source>
        <strain evidence="9">ITV01</strain>
    </source>
</reference>
<keyword evidence="4 6" id="KW-1133">Transmembrane helix</keyword>
<evidence type="ECO:0000313" key="8">
    <source>
        <dbReference type="EMBL" id="KUO94654.1"/>
    </source>
</evidence>
<organism evidence="8 9">
    <name type="scientific">Ferroacidibacillus organovorans</name>
    <dbReference type="NCBI Taxonomy" id="1765683"/>
    <lineage>
        <taxon>Bacteria</taxon>
        <taxon>Bacillati</taxon>
        <taxon>Bacillota</taxon>
        <taxon>Bacilli</taxon>
        <taxon>Bacillales</taxon>
        <taxon>Alicyclobacillaceae</taxon>
        <taxon>Ferroacidibacillus</taxon>
    </lineage>
</organism>
<protein>
    <recommendedName>
        <fullName evidence="7">EamA domain-containing protein</fullName>
    </recommendedName>
</protein>
<evidence type="ECO:0000256" key="1">
    <source>
        <dbReference type="ARBA" id="ARBA00004127"/>
    </source>
</evidence>
<keyword evidence="3 6" id="KW-0812">Transmembrane</keyword>
<feature type="domain" description="EamA" evidence="7">
    <location>
        <begin position="169"/>
        <end position="300"/>
    </location>
</feature>
<dbReference type="PANTHER" id="PTHR32322">
    <property type="entry name" value="INNER MEMBRANE TRANSPORTER"/>
    <property type="match status" value="1"/>
</dbReference>
<evidence type="ECO:0000256" key="5">
    <source>
        <dbReference type="ARBA" id="ARBA00023136"/>
    </source>
</evidence>
<keyword evidence="5 6" id="KW-0472">Membrane</keyword>
<feature type="transmembrane region" description="Helical" evidence="6">
    <location>
        <begin position="141"/>
        <end position="159"/>
    </location>
</feature>
<dbReference type="OrthoDB" id="9810818at2"/>